<dbReference type="Pfam" id="PF18426">
    <property type="entry name" value="Tli4_C"/>
    <property type="match status" value="1"/>
</dbReference>
<dbReference type="Proteomes" id="UP000009874">
    <property type="component" value="Unassembled WGS sequence"/>
</dbReference>
<accession>K9DB62</accession>
<protein>
    <recommendedName>
        <fullName evidence="5">Tle cognate immunity protein 4 C-terminal domain-containing protein</fullName>
    </recommendedName>
</protein>
<dbReference type="InterPro" id="IPR040761">
    <property type="entry name" value="Tli4_N"/>
</dbReference>
<comment type="caution">
    <text evidence="3">The sequence shown here is derived from an EMBL/GenBank/DDBJ whole genome shotgun (WGS) entry which is preliminary data.</text>
</comment>
<dbReference type="HOGENOM" id="CLU_048559_0_0_4"/>
<sequence>MRYLQKRWTRAWAVVLAALTGTWAVGAVLDRYEVAKMTEKMQTVCVGRMLIDLPAEAQYSFFGEKISGFSIGASEESAEAFTARLAQREAAIRTKPDRLGGDNNLEIARDVKTDSGLVGKIFMHERTVTEGTQLNGMKREPYRIEDVTLEAHVHGDGVGIDVIAKEASPQRIETLFKLVSQLVANPANSIPTESGFCLDRAYVRDPLTAKNRERIVMTAGLPSRPDIEIKFDTTAGTKPGKGLLERAAASHARAPLIVSARFTKLRAAPRTIGGLTGDELVEQVLEENFSIIYGFRWEVDGSEDNVLVPDVRLMMKTGSGDDGPVPSSLSQPAALALWDRIISSIRIRPTQPPGAAKAEVT</sequence>
<dbReference type="EMBL" id="AGZI01000041">
    <property type="protein sequence ID" value="EKU81433.1"/>
    <property type="molecule type" value="Genomic_DNA"/>
</dbReference>
<proteinExistence type="predicted"/>
<dbReference type="RefSeq" id="WP_005668165.1">
    <property type="nucleotide sequence ID" value="NZ_JH992924.1"/>
</dbReference>
<dbReference type="Pfam" id="PF18443">
    <property type="entry name" value="Tli4_N"/>
    <property type="match status" value="1"/>
</dbReference>
<reference evidence="3 4" key="1">
    <citation type="submission" date="2012-09" db="EMBL/GenBank/DDBJ databases">
        <title>The Genome Sequence of Massilia timonae CCUG 45783.</title>
        <authorList>
            <consortium name="The Broad Institute Genome Sequencing Platform"/>
            <person name="Earl A."/>
            <person name="Ward D."/>
            <person name="Feldgarden M."/>
            <person name="Gevers D."/>
            <person name="Huys G."/>
            <person name="Walker B."/>
            <person name="Young S.K."/>
            <person name="Zeng Q."/>
            <person name="Gargeya S."/>
            <person name="Fitzgerald M."/>
            <person name="Haas B."/>
            <person name="Abouelleil A."/>
            <person name="Alvarado L."/>
            <person name="Arachchi H.M."/>
            <person name="Berlin A.M."/>
            <person name="Chapman S.B."/>
            <person name="Goldberg J."/>
            <person name="Griggs A."/>
            <person name="Gujja S."/>
            <person name="Hansen M."/>
            <person name="Howarth C."/>
            <person name="Imamovic A."/>
            <person name="Larimer J."/>
            <person name="McCowen C."/>
            <person name="Montmayeur A."/>
            <person name="Murphy C."/>
            <person name="Neiman D."/>
            <person name="Pearson M."/>
            <person name="Priest M."/>
            <person name="Roberts A."/>
            <person name="Saif S."/>
            <person name="Shea T."/>
            <person name="Sisk P."/>
            <person name="Sykes S."/>
            <person name="Wortman J."/>
            <person name="Nusbaum C."/>
            <person name="Birren B."/>
        </authorList>
    </citation>
    <scope>NUCLEOTIDE SEQUENCE [LARGE SCALE GENOMIC DNA]</scope>
    <source>
        <strain evidence="3 4">CCUG 45783</strain>
    </source>
</reference>
<evidence type="ECO:0000313" key="3">
    <source>
        <dbReference type="EMBL" id="EKU81433.1"/>
    </source>
</evidence>
<dbReference type="PATRIC" id="fig|883126.3.peg.3297"/>
<gene>
    <name evidence="3" type="ORF">HMPREF9710_03273</name>
</gene>
<dbReference type="OrthoDB" id="8722129at2"/>
<evidence type="ECO:0000259" key="2">
    <source>
        <dbReference type="Pfam" id="PF18443"/>
    </source>
</evidence>
<feature type="domain" description="Tle cognate immunity protein 4 N-terminal" evidence="2">
    <location>
        <begin position="42"/>
        <end position="128"/>
    </location>
</feature>
<evidence type="ECO:0008006" key="5">
    <source>
        <dbReference type="Google" id="ProtNLM"/>
    </source>
</evidence>
<feature type="domain" description="Tle cognate immunity protein 4 C-terminal" evidence="1">
    <location>
        <begin position="190"/>
        <end position="350"/>
    </location>
</feature>
<evidence type="ECO:0000259" key="1">
    <source>
        <dbReference type="Pfam" id="PF18426"/>
    </source>
</evidence>
<dbReference type="eggNOG" id="ENOG502ZBEK">
    <property type="taxonomic scope" value="Bacteria"/>
</dbReference>
<organism evidence="3 4">
    <name type="scientific">Massilia timonae CCUG 45783</name>
    <dbReference type="NCBI Taxonomy" id="883126"/>
    <lineage>
        <taxon>Bacteria</taxon>
        <taxon>Pseudomonadati</taxon>
        <taxon>Pseudomonadota</taxon>
        <taxon>Betaproteobacteria</taxon>
        <taxon>Burkholderiales</taxon>
        <taxon>Oxalobacteraceae</taxon>
        <taxon>Telluria group</taxon>
        <taxon>Massilia</taxon>
    </lineage>
</organism>
<keyword evidence="4" id="KW-1185">Reference proteome</keyword>
<name>K9DB62_9BURK</name>
<evidence type="ECO:0000313" key="4">
    <source>
        <dbReference type="Proteomes" id="UP000009874"/>
    </source>
</evidence>
<dbReference type="InterPro" id="IPR041290">
    <property type="entry name" value="Tli4_C"/>
</dbReference>
<dbReference type="AlphaFoldDB" id="K9DB62"/>